<feature type="transmembrane region" description="Helical" evidence="7">
    <location>
        <begin position="81"/>
        <end position="100"/>
    </location>
</feature>
<dbReference type="Proteomes" id="UP000019849">
    <property type="component" value="Unassembled WGS sequence"/>
</dbReference>
<evidence type="ECO:0000256" key="7">
    <source>
        <dbReference type="SAM" id="Phobius"/>
    </source>
</evidence>
<keyword evidence="3" id="KW-0813">Transport</keyword>
<dbReference type="RefSeq" id="WP_156953511.1">
    <property type="nucleotide sequence ID" value="NZ_KK073896.1"/>
</dbReference>
<dbReference type="HOGENOM" id="CLU_029352_4_2_5"/>
<evidence type="ECO:0000256" key="3">
    <source>
        <dbReference type="ARBA" id="ARBA00022448"/>
    </source>
</evidence>
<dbReference type="Gene3D" id="1.20.1250.20">
    <property type="entry name" value="MFS general substrate transporter like domains"/>
    <property type="match status" value="1"/>
</dbReference>
<evidence type="ECO:0000313" key="9">
    <source>
        <dbReference type="Proteomes" id="UP000019849"/>
    </source>
</evidence>
<dbReference type="InterPro" id="IPR011701">
    <property type="entry name" value="MFS"/>
</dbReference>
<feature type="transmembrane region" description="Helical" evidence="7">
    <location>
        <begin position="159"/>
        <end position="185"/>
    </location>
</feature>
<name>A0A011TI14_9HYPH</name>
<dbReference type="GO" id="GO:0016020">
    <property type="term" value="C:membrane"/>
    <property type="evidence" value="ECO:0007669"/>
    <property type="project" value="UniProtKB-SubCell"/>
</dbReference>
<evidence type="ECO:0000313" key="8">
    <source>
        <dbReference type="EMBL" id="EXL03627.1"/>
    </source>
</evidence>
<dbReference type="eggNOG" id="COG2814">
    <property type="taxonomic scope" value="Bacteria"/>
</dbReference>
<feature type="transmembrane region" description="Helical" evidence="7">
    <location>
        <begin position="57"/>
        <end position="75"/>
    </location>
</feature>
<dbReference type="PANTHER" id="PTHR12778">
    <property type="entry name" value="SOLUTE CARRIER FAMILY 33 ACETYL-COA TRANSPORTER -RELATED"/>
    <property type="match status" value="1"/>
</dbReference>
<dbReference type="EMBL" id="JENY01000024">
    <property type="protein sequence ID" value="EXL03627.1"/>
    <property type="molecule type" value="Genomic_DNA"/>
</dbReference>
<feature type="transmembrane region" description="Helical" evidence="7">
    <location>
        <begin position="257"/>
        <end position="278"/>
    </location>
</feature>
<dbReference type="Pfam" id="PF07690">
    <property type="entry name" value="MFS_1"/>
    <property type="match status" value="1"/>
</dbReference>
<keyword evidence="4 7" id="KW-0812">Transmembrane</keyword>
<evidence type="ECO:0000256" key="5">
    <source>
        <dbReference type="ARBA" id="ARBA00022989"/>
    </source>
</evidence>
<dbReference type="PANTHER" id="PTHR12778:SF10">
    <property type="entry name" value="MAJOR FACILITATOR SUPERFAMILY DOMAIN-CONTAINING PROTEIN 3"/>
    <property type="match status" value="1"/>
</dbReference>
<organism evidence="8 9">
    <name type="scientific">Aquamicrobium defluvii</name>
    <dbReference type="NCBI Taxonomy" id="69279"/>
    <lineage>
        <taxon>Bacteria</taxon>
        <taxon>Pseudomonadati</taxon>
        <taxon>Pseudomonadota</taxon>
        <taxon>Alphaproteobacteria</taxon>
        <taxon>Hyphomicrobiales</taxon>
        <taxon>Phyllobacteriaceae</taxon>
        <taxon>Aquamicrobium</taxon>
    </lineage>
</organism>
<evidence type="ECO:0000256" key="6">
    <source>
        <dbReference type="ARBA" id="ARBA00023136"/>
    </source>
</evidence>
<comment type="caution">
    <text evidence="8">The sequence shown here is derived from an EMBL/GenBank/DDBJ whole genome shotgun (WGS) entry which is preliminary data.</text>
</comment>
<dbReference type="InterPro" id="IPR036259">
    <property type="entry name" value="MFS_trans_sf"/>
</dbReference>
<accession>A0A011TI14</accession>
<protein>
    <submittedName>
        <fullName evidence="8">RhtX rhizobactin transporter</fullName>
    </submittedName>
</protein>
<evidence type="ECO:0000256" key="2">
    <source>
        <dbReference type="ARBA" id="ARBA00008335"/>
    </source>
</evidence>
<evidence type="ECO:0000256" key="4">
    <source>
        <dbReference type="ARBA" id="ARBA00022692"/>
    </source>
</evidence>
<feature type="transmembrane region" description="Helical" evidence="7">
    <location>
        <begin position="284"/>
        <end position="303"/>
    </location>
</feature>
<dbReference type="InterPro" id="IPR004752">
    <property type="entry name" value="AmpG_permease/AT-1"/>
</dbReference>
<comment type="subcellular location">
    <subcellularLocation>
        <location evidence="1">Membrane</location>
        <topology evidence="1">Multi-pass membrane protein</topology>
    </subcellularLocation>
</comment>
<dbReference type="AlphaFoldDB" id="A0A011TI14"/>
<keyword evidence="6 7" id="KW-0472">Membrane</keyword>
<dbReference type="GO" id="GO:0022857">
    <property type="term" value="F:transmembrane transporter activity"/>
    <property type="evidence" value="ECO:0007669"/>
    <property type="project" value="InterPro"/>
</dbReference>
<feature type="transmembrane region" description="Helical" evidence="7">
    <location>
        <begin position="192"/>
        <end position="216"/>
    </location>
</feature>
<evidence type="ECO:0000256" key="1">
    <source>
        <dbReference type="ARBA" id="ARBA00004141"/>
    </source>
</evidence>
<dbReference type="SUPFAM" id="SSF103473">
    <property type="entry name" value="MFS general substrate transporter"/>
    <property type="match status" value="1"/>
</dbReference>
<sequence>MTVLMGLSFADPSTIWPLYIFGILVALLASTQDIAADGYATRMLTPADRPTGNAIQGSAVAIGVVVSSAMSLVVYDQFGWQAMILVVAAISALPLLAVVIMQEDAGGMSATTSSTPSLKSFFMHPQACEVFAIAVVYRAGDGLVKAMEGPYLVDLAVPLPWIGYLNGSSAALAGIGGSFLVALAATRIGARTVLGALGGVRTICFAVFAGHAAGIFDGVWTILGASMINTMLRYMEIVALYNLYMTVSSREQPGTDFTILSCATLAMYLGGSAIAGVLADARGYAELFAAAACISALATWLTWRLMSTGFRLGDVPS</sequence>
<dbReference type="PATRIC" id="fig|69279.3.peg.3400"/>
<keyword evidence="5 7" id="KW-1133">Transmembrane helix</keyword>
<reference evidence="8 9" key="1">
    <citation type="submission" date="2014-02" db="EMBL/GenBank/DDBJ databases">
        <title>Aquamicrobium defluvii Genome sequencing.</title>
        <authorList>
            <person name="Wang X."/>
        </authorList>
    </citation>
    <scope>NUCLEOTIDE SEQUENCE [LARGE SCALE GENOMIC DNA]</scope>
    <source>
        <strain evidence="8 9">W13Z1</strain>
    </source>
</reference>
<dbReference type="STRING" id="69279.BG36_11530"/>
<gene>
    <name evidence="8" type="ORF">BG36_11530</name>
</gene>
<proteinExistence type="inferred from homology"/>
<feature type="transmembrane region" description="Helical" evidence="7">
    <location>
        <begin position="15"/>
        <end position="36"/>
    </location>
</feature>
<comment type="similarity">
    <text evidence="2">Belongs to the major facilitator superfamily.</text>
</comment>